<keyword evidence="2" id="KW-1185">Reference proteome</keyword>
<name>A0A6A6E8B3_9PEZI</name>
<dbReference type="AlphaFoldDB" id="A0A6A6E8B3"/>
<feature type="non-terminal residue" evidence="1">
    <location>
        <position position="82"/>
    </location>
</feature>
<evidence type="ECO:0000313" key="2">
    <source>
        <dbReference type="Proteomes" id="UP000800200"/>
    </source>
</evidence>
<sequence>LHLQIITLHEIGWSNTKIREQFQRKGTEIMPRQIHYMCSARHPTPPKRDSRSDTCNEEKTDELFLFICSSQTNHLLSYPTLA</sequence>
<proteinExistence type="predicted"/>
<evidence type="ECO:0000313" key="1">
    <source>
        <dbReference type="EMBL" id="KAF2186400.1"/>
    </source>
</evidence>
<protein>
    <submittedName>
        <fullName evidence="1">Uncharacterized protein</fullName>
    </submittedName>
</protein>
<reference evidence="1" key="1">
    <citation type="journal article" date="2020" name="Stud. Mycol.">
        <title>101 Dothideomycetes genomes: a test case for predicting lifestyles and emergence of pathogens.</title>
        <authorList>
            <person name="Haridas S."/>
            <person name="Albert R."/>
            <person name="Binder M."/>
            <person name="Bloem J."/>
            <person name="Labutti K."/>
            <person name="Salamov A."/>
            <person name="Andreopoulos B."/>
            <person name="Baker S."/>
            <person name="Barry K."/>
            <person name="Bills G."/>
            <person name="Bluhm B."/>
            <person name="Cannon C."/>
            <person name="Castanera R."/>
            <person name="Culley D."/>
            <person name="Daum C."/>
            <person name="Ezra D."/>
            <person name="Gonzalez J."/>
            <person name="Henrissat B."/>
            <person name="Kuo A."/>
            <person name="Liang C."/>
            <person name="Lipzen A."/>
            <person name="Lutzoni F."/>
            <person name="Magnuson J."/>
            <person name="Mondo S."/>
            <person name="Nolan M."/>
            <person name="Ohm R."/>
            <person name="Pangilinan J."/>
            <person name="Park H.-J."/>
            <person name="Ramirez L."/>
            <person name="Alfaro M."/>
            <person name="Sun H."/>
            <person name="Tritt A."/>
            <person name="Yoshinaga Y."/>
            <person name="Zwiers L.-H."/>
            <person name="Turgeon B."/>
            <person name="Goodwin S."/>
            <person name="Spatafora J."/>
            <person name="Crous P."/>
            <person name="Grigoriev I."/>
        </authorList>
    </citation>
    <scope>NUCLEOTIDE SEQUENCE</scope>
    <source>
        <strain evidence="1">CBS 207.26</strain>
    </source>
</reference>
<feature type="non-terminal residue" evidence="1">
    <location>
        <position position="1"/>
    </location>
</feature>
<organism evidence="1 2">
    <name type="scientific">Zopfia rhizophila CBS 207.26</name>
    <dbReference type="NCBI Taxonomy" id="1314779"/>
    <lineage>
        <taxon>Eukaryota</taxon>
        <taxon>Fungi</taxon>
        <taxon>Dikarya</taxon>
        <taxon>Ascomycota</taxon>
        <taxon>Pezizomycotina</taxon>
        <taxon>Dothideomycetes</taxon>
        <taxon>Dothideomycetes incertae sedis</taxon>
        <taxon>Zopfiaceae</taxon>
        <taxon>Zopfia</taxon>
    </lineage>
</organism>
<dbReference type="EMBL" id="ML994630">
    <property type="protein sequence ID" value="KAF2186400.1"/>
    <property type="molecule type" value="Genomic_DNA"/>
</dbReference>
<gene>
    <name evidence="1" type="ORF">K469DRAFT_454887</name>
</gene>
<dbReference type="Proteomes" id="UP000800200">
    <property type="component" value="Unassembled WGS sequence"/>
</dbReference>
<accession>A0A6A6E8B3</accession>